<name>A0A9P9YDV8_9MUSC</name>
<sequence length="79" mass="9286">MFFGVFGDFSNKIISEESFCCNFAKIRPIVKRVAVLNSWQPIPSILDRLKTKNLVLTKKQNFEKRLLKKLFLSEFLTFL</sequence>
<gene>
    <name evidence="1" type="ORF">M5D96_012013</name>
</gene>
<protein>
    <submittedName>
        <fullName evidence="1">Uncharacterized protein</fullName>
    </submittedName>
</protein>
<evidence type="ECO:0000313" key="2">
    <source>
        <dbReference type="Proteomes" id="UP001059596"/>
    </source>
</evidence>
<evidence type="ECO:0000313" key="1">
    <source>
        <dbReference type="EMBL" id="KAI8035202.1"/>
    </source>
</evidence>
<dbReference type="EMBL" id="JAMKOV010000044">
    <property type="protein sequence ID" value="KAI8035202.1"/>
    <property type="molecule type" value="Genomic_DNA"/>
</dbReference>
<dbReference type="AlphaFoldDB" id="A0A9P9YDV8"/>
<reference evidence="1" key="1">
    <citation type="journal article" date="2023" name="Genome Biol. Evol.">
        <title>Long-read-based Genome Assembly of Drosophila gunungcola Reveals Fewer Chemosensory Genes in Flower-breeding Species.</title>
        <authorList>
            <person name="Negi A."/>
            <person name="Liao B.Y."/>
            <person name="Yeh S.D."/>
        </authorList>
    </citation>
    <scope>NUCLEOTIDE SEQUENCE</scope>
    <source>
        <strain evidence="1">Sukarami</strain>
    </source>
</reference>
<dbReference type="Proteomes" id="UP001059596">
    <property type="component" value="Unassembled WGS sequence"/>
</dbReference>
<accession>A0A9P9YDV8</accession>
<comment type="caution">
    <text evidence="1">The sequence shown here is derived from an EMBL/GenBank/DDBJ whole genome shotgun (WGS) entry which is preliminary data.</text>
</comment>
<organism evidence="1 2">
    <name type="scientific">Drosophila gunungcola</name>
    <name type="common">fruit fly</name>
    <dbReference type="NCBI Taxonomy" id="103775"/>
    <lineage>
        <taxon>Eukaryota</taxon>
        <taxon>Metazoa</taxon>
        <taxon>Ecdysozoa</taxon>
        <taxon>Arthropoda</taxon>
        <taxon>Hexapoda</taxon>
        <taxon>Insecta</taxon>
        <taxon>Pterygota</taxon>
        <taxon>Neoptera</taxon>
        <taxon>Endopterygota</taxon>
        <taxon>Diptera</taxon>
        <taxon>Brachycera</taxon>
        <taxon>Muscomorpha</taxon>
        <taxon>Ephydroidea</taxon>
        <taxon>Drosophilidae</taxon>
        <taxon>Drosophila</taxon>
        <taxon>Sophophora</taxon>
    </lineage>
</organism>
<keyword evidence="2" id="KW-1185">Reference proteome</keyword>
<proteinExistence type="predicted"/>